<reference evidence="2" key="1">
    <citation type="submission" date="2021-01" db="EMBL/GenBank/DDBJ databases">
        <title>Whole genome shotgun sequence of Actinoplanes cyaneus NBRC 14990.</title>
        <authorList>
            <person name="Komaki H."/>
            <person name="Tamura T."/>
        </authorList>
    </citation>
    <scope>NUCLEOTIDE SEQUENCE</scope>
    <source>
        <strain evidence="2">NBRC 14990</strain>
    </source>
</reference>
<evidence type="ECO:0000313" key="2">
    <source>
        <dbReference type="EMBL" id="GID69525.1"/>
    </source>
</evidence>
<comment type="caution">
    <text evidence="2">The sequence shown here is derived from an EMBL/GenBank/DDBJ whole genome shotgun (WGS) entry which is preliminary data.</text>
</comment>
<dbReference type="EMBL" id="BOMH01000063">
    <property type="protein sequence ID" value="GID69525.1"/>
    <property type="molecule type" value="Genomic_DNA"/>
</dbReference>
<dbReference type="AlphaFoldDB" id="A0A919INW3"/>
<protein>
    <recommendedName>
        <fullName evidence="1">Suppressor of fused-like domain-containing protein</fullName>
    </recommendedName>
</protein>
<keyword evidence="3" id="KW-1185">Reference proteome</keyword>
<organism evidence="2 3">
    <name type="scientific">Actinoplanes cyaneus</name>
    <dbReference type="NCBI Taxonomy" id="52696"/>
    <lineage>
        <taxon>Bacteria</taxon>
        <taxon>Bacillati</taxon>
        <taxon>Actinomycetota</taxon>
        <taxon>Actinomycetes</taxon>
        <taxon>Micromonosporales</taxon>
        <taxon>Micromonosporaceae</taxon>
        <taxon>Actinoplanes</taxon>
    </lineage>
</organism>
<feature type="domain" description="Suppressor of fused-like" evidence="1">
    <location>
        <begin position="37"/>
        <end position="177"/>
    </location>
</feature>
<dbReference type="InterPro" id="IPR020941">
    <property type="entry name" value="SUFU-like_domain"/>
</dbReference>
<evidence type="ECO:0000259" key="1">
    <source>
        <dbReference type="Pfam" id="PF05076"/>
    </source>
</evidence>
<dbReference type="RefSeq" id="WP_203752051.1">
    <property type="nucleotide sequence ID" value="NZ_BAAAUC010000040.1"/>
</dbReference>
<name>A0A919INW3_9ACTN</name>
<dbReference type="Pfam" id="PF05076">
    <property type="entry name" value="SUFU"/>
    <property type="match status" value="1"/>
</dbReference>
<gene>
    <name evidence="2" type="ORF">Acy02nite_74060</name>
</gene>
<accession>A0A919INW3</accession>
<proteinExistence type="predicted"/>
<evidence type="ECO:0000313" key="3">
    <source>
        <dbReference type="Proteomes" id="UP000619479"/>
    </source>
</evidence>
<dbReference type="Proteomes" id="UP000619479">
    <property type="component" value="Unassembled WGS sequence"/>
</dbReference>
<sequence length="188" mass="21031">MTSRVEKYLAHLDRLSGGVEPRFLPVDSTHEDLKGVTVIAYENLPEGLNTALTYGLSLADHPEWQHGRPELCISVRSDDERWARVVGHLAEILRGSCPFSYGNTIRFGQPVTPQSPLTAFVVFAPAVLDRGDCRIDVSPIGHDGHDIIQIMGIYPIHESERQYITDHGLEAFWALDRDLYDTTRPPAV</sequence>